<dbReference type="GO" id="GO:0034039">
    <property type="term" value="F:8-oxo-7,8-dihydroguanine DNA N-glycosylase activity"/>
    <property type="evidence" value="ECO:0007669"/>
    <property type="project" value="TreeGrafter"/>
</dbReference>
<accession>A0A1F7G9I2</accession>
<evidence type="ECO:0000256" key="12">
    <source>
        <dbReference type="ARBA" id="ARBA00023239"/>
    </source>
</evidence>
<evidence type="ECO:0000256" key="8">
    <source>
        <dbReference type="ARBA" id="ARBA00022801"/>
    </source>
</evidence>
<evidence type="ECO:0000256" key="4">
    <source>
        <dbReference type="ARBA" id="ARBA00011245"/>
    </source>
</evidence>
<reference evidence="19 20" key="1">
    <citation type="journal article" date="2016" name="Nat. Commun.">
        <title>Thousands of microbial genomes shed light on interconnected biogeochemical processes in an aquifer system.</title>
        <authorList>
            <person name="Anantharaman K."/>
            <person name="Brown C.T."/>
            <person name="Hug L.A."/>
            <person name="Sharon I."/>
            <person name="Castelle C.J."/>
            <person name="Probst A.J."/>
            <person name="Thomas B.C."/>
            <person name="Singh A."/>
            <person name="Wilkins M.J."/>
            <person name="Karaoz U."/>
            <person name="Brodie E.L."/>
            <person name="Williams K.H."/>
            <person name="Hubbard S.S."/>
            <person name="Banfield J.F."/>
        </authorList>
    </citation>
    <scope>NUCLEOTIDE SEQUENCE [LARGE SCALE GENOMIC DNA]</scope>
</reference>
<dbReference type="SMART" id="SM00898">
    <property type="entry name" value="Fapy_DNA_glyco"/>
    <property type="match status" value="1"/>
</dbReference>
<dbReference type="InterPro" id="IPR010663">
    <property type="entry name" value="Znf_FPG/IleRS"/>
</dbReference>
<dbReference type="Proteomes" id="UP000177208">
    <property type="component" value="Unassembled WGS sequence"/>
</dbReference>
<comment type="caution">
    <text evidence="19">The sequence shown here is derived from an EMBL/GenBank/DDBJ whole genome shotgun (WGS) entry which is preliminary data.</text>
</comment>
<dbReference type="InterPro" id="IPR035937">
    <property type="entry name" value="FPG_N"/>
</dbReference>
<dbReference type="PROSITE" id="PS51068">
    <property type="entry name" value="FPG_CAT"/>
    <property type="match status" value="1"/>
</dbReference>
<comment type="catalytic activity">
    <reaction evidence="15">
        <text>2'-deoxyribonucleotide-(2'-deoxyribose 5'-phosphate)-2'-deoxyribonucleotide-DNA = a 3'-end 2'-deoxyribonucleotide-(2,3-dehydro-2,3-deoxyribose 5'-phosphate)-DNA + a 5'-end 5'-phospho-2'-deoxyribonucleoside-DNA + H(+)</text>
        <dbReference type="Rhea" id="RHEA:66592"/>
        <dbReference type="Rhea" id="RHEA-COMP:13180"/>
        <dbReference type="Rhea" id="RHEA-COMP:16897"/>
        <dbReference type="Rhea" id="RHEA-COMP:17067"/>
        <dbReference type="ChEBI" id="CHEBI:15378"/>
        <dbReference type="ChEBI" id="CHEBI:136412"/>
        <dbReference type="ChEBI" id="CHEBI:157695"/>
        <dbReference type="ChEBI" id="CHEBI:167181"/>
        <dbReference type="EC" id="4.2.99.18"/>
    </reaction>
</comment>
<evidence type="ECO:0000256" key="3">
    <source>
        <dbReference type="ARBA" id="ARBA00009409"/>
    </source>
</evidence>
<dbReference type="InterPro" id="IPR000214">
    <property type="entry name" value="Znf_DNA_glyclase/AP_lyase"/>
</dbReference>
<keyword evidence="8" id="KW-0378">Hydrolase</keyword>
<organism evidence="19 20">
    <name type="scientific">Candidatus Roizmanbacteria bacterium RIFCSPHIGHO2_01_FULL_39_12c</name>
    <dbReference type="NCBI Taxonomy" id="1802031"/>
    <lineage>
        <taxon>Bacteria</taxon>
        <taxon>Candidatus Roizmaniibacteriota</taxon>
    </lineage>
</organism>
<evidence type="ECO:0000256" key="6">
    <source>
        <dbReference type="ARBA" id="ARBA00022763"/>
    </source>
</evidence>
<gene>
    <name evidence="19" type="ORF">A2774_04395</name>
</gene>
<dbReference type="GO" id="GO:0140078">
    <property type="term" value="F:class I DNA-(apurinic or apyrimidinic site) endonuclease activity"/>
    <property type="evidence" value="ECO:0007669"/>
    <property type="project" value="UniProtKB-EC"/>
</dbReference>
<dbReference type="Gene3D" id="1.10.8.50">
    <property type="match status" value="1"/>
</dbReference>
<evidence type="ECO:0000256" key="7">
    <source>
        <dbReference type="ARBA" id="ARBA00022771"/>
    </source>
</evidence>
<protein>
    <submittedName>
        <fullName evidence="19">DNA-formamidopyrimidine glycosylase</fullName>
    </submittedName>
</protein>
<keyword evidence="6" id="KW-0227">DNA damage</keyword>
<keyword evidence="10" id="KW-0238">DNA-binding</keyword>
<comment type="catalytic activity">
    <reaction evidence="1">
        <text>Hydrolysis of DNA containing ring-opened 7-methylguanine residues, releasing 2,6-diamino-4-hydroxy-5-(N-methyl)formamidopyrimidine.</text>
        <dbReference type="EC" id="3.2.2.23"/>
    </reaction>
</comment>
<dbReference type="SMART" id="SM01232">
    <property type="entry name" value="H2TH"/>
    <property type="match status" value="1"/>
</dbReference>
<evidence type="ECO:0000256" key="11">
    <source>
        <dbReference type="ARBA" id="ARBA00023204"/>
    </source>
</evidence>
<dbReference type="Pfam" id="PF06831">
    <property type="entry name" value="H2TH"/>
    <property type="match status" value="1"/>
</dbReference>
<dbReference type="PROSITE" id="PS51066">
    <property type="entry name" value="ZF_FPG_2"/>
    <property type="match status" value="1"/>
</dbReference>
<keyword evidence="13" id="KW-0511">Multifunctional enzyme</keyword>
<dbReference type="CDD" id="cd08966">
    <property type="entry name" value="EcFpg-like_N"/>
    <property type="match status" value="1"/>
</dbReference>
<keyword evidence="14" id="KW-0326">Glycosidase</keyword>
<keyword evidence="12" id="KW-0456">Lyase</keyword>
<dbReference type="EMBL" id="MFZG01000036">
    <property type="protein sequence ID" value="OGK15506.1"/>
    <property type="molecule type" value="Genomic_DNA"/>
</dbReference>
<evidence type="ECO:0000256" key="10">
    <source>
        <dbReference type="ARBA" id="ARBA00023125"/>
    </source>
</evidence>
<dbReference type="InterPro" id="IPR015886">
    <property type="entry name" value="H2TH_FPG"/>
</dbReference>
<dbReference type="InterPro" id="IPR012319">
    <property type="entry name" value="FPG_cat"/>
</dbReference>
<dbReference type="InterPro" id="IPR015887">
    <property type="entry name" value="DNA_glyclase_Znf_dom_DNA_BS"/>
</dbReference>
<dbReference type="InterPro" id="IPR020629">
    <property type="entry name" value="FPG_Glyclase"/>
</dbReference>
<sequence>MPELPEVETIRRGLEKHLVGKKINELEILDLKLSKENLSHVKSVKVTTVRRFGKGLVIELDNEYSIAVHIKMTGQLIFKQNKQDILPDKHTRAIFKLENAAVLYFNDIRRFGWIKILKTDEVGRLPFFKNLGPEPFKNLTPRYLQEISQKSNLPIKTLIMDQRKISGIGNIYANDALNLAKINPSRKAKFLTEKETNKLYLSILEVLNRGLKYGGSSEVNYVNADGNKGKYQNHSFVYNREGENCLNCGSKIKKTKVSGRGTYFCESCQK</sequence>
<dbReference type="PROSITE" id="PS01242">
    <property type="entry name" value="ZF_FPG_1"/>
    <property type="match status" value="1"/>
</dbReference>
<dbReference type="Gene3D" id="3.20.190.10">
    <property type="entry name" value="MutM-like, N-terminal"/>
    <property type="match status" value="1"/>
</dbReference>
<dbReference type="SUPFAM" id="SSF57716">
    <property type="entry name" value="Glucocorticoid receptor-like (DNA-binding domain)"/>
    <property type="match status" value="1"/>
</dbReference>
<dbReference type="NCBIfam" id="TIGR00577">
    <property type="entry name" value="fpg"/>
    <property type="match status" value="1"/>
</dbReference>
<evidence type="ECO:0000256" key="2">
    <source>
        <dbReference type="ARBA" id="ARBA00001947"/>
    </source>
</evidence>
<comment type="similarity">
    <text evidence="3">Belongs to the FPG family.</text>
</comment>
<evidence type="ECO:0000259" key="18">
    <source>
        <dbReference type="PROSITE" id="PS51068"/>
    </source>
</evidence>
<dbReference type="AlphaFoldDB" id="A0A1F7G9I2"/>
<dbReference type="InterPro" id="IPR010979">
    <property type="entry name" value="Ribosomal_uS13-like_H2TH"/>
</dbReference>
<feature type="domain" description="FPG-type" evidence="17">
    <location>
        <begin position="236"/>
        <end position="270"/>
    </location>
</feature>
<dbReference type="SUPFAM" id="SSF46946">
    <property type="entry name" value="S13-like H2TH domain"/>
    <property type="match status" value="1"/>
</dbReference>
<evidence type="ECO:0000256" key="9">
    <source>
        <dbReference type="ARBA" id="ARBA00022833"/>
    </source>
</evidence>
<evidence type="ECO:0000256" key="16">
    <source>
        <dbReference type="PROSITE-ProRule" id="PRU00391"/>
    </source>
</evidence>
<keyword evidence="9" id="KW-0862">Zinc</keyword>
<evidence type="ECO:0000256" key="15">
    <source>
        <dbReference type="ARBA" id="ARBA00044632"/>
    </source>
</evidence>
<keyword evidence="7 16" id="KW-0863">Zinc-finger</keyword>
<evidence type="ECO:0000256" key="1">
    <source>
        <dbReference type="ARBA" id="ARBA00001668"/>
    </source>
</evidence>
<dbReference type="Pfam" id="PF01149">
    <property type="entry name" value="Fapy_DNA_glyco"/>
    <property type="match status" value="1"/>
</dbReference>
<evidence type="ECO:0000313" key="20">
    <source>
        <dbReference type="Proteomes" id="UP000177208"/>
    </source>
</evidence>
<dbReference type="GO" id="GO:0006284">
    <property type="term" value="P:base-excision repair"/>
    <property type="evidence" value="ECO:0007669"/>
    <property type="project" value="InterPro"/>
</dbReference>
<keyword evidence="5" id="KW-0479">Metal-binding</keyword>
<dbReference type="NCBIfam" id="NF002211">
    <property type="entry name" value="PRK01103.1"/>
    <property type="match status" value="1"/>
</dbReference>
<evidence type="ECO:0000259" key="17">
    <source>
        <dbReference type="PROSITE" id="PS51066"/>
    </source>
</evidence>
<evidence type="ECO:0000256" key="5">
    <source>
        <dbReference type="ARBA" id="ARBA00022723"/>
    </source>
</evidence>
<dbReference type="PANTHER" id="PTHR22993">
    <property type="entry name" value="FORMAMIDOPYRIMIDINE-DNA GLYCOSYLASE"/>
    <property type="match status" value="1"/>
</dbReference>
<dbReference type="GO" id="GO:0008270">
    <property type="term" value="F:zinc ion binding"/>
    <property type="evidence" value="ECO:0007669"/>
    <property type="project" value="UniProtKB-KW"/>
</dbReference>
<name>A0A1F7G9I2_9BACT</name>
<dbReference type="PANTHER" id="PTHR22993:SF9">
    <property type="entry name" value="FORMAMIDOPYRIMIDINE-DNA GLYCOSYLASE"/>
    <property type="match status" value="1"/>
</dbReference>
<evidence type="ECO:0000313" key="19">
    <source>
        <dbReference type="EMBL" id="OGK15506.1"/>
    </source>
</evidence>
<dbReference type="Pfam" id="PF06827">
    <property type="entry name" value="zf-FPG_IleRS"/>
    <property type="match status" value="1"/>
</dbReference>
<feature type="domain" description="Formamidopyrimidine-DNA glycosylase catalytic" evidence="18">
    <location>
        <begin position="2"/>
        <end position="112"/>
    </location>
</feature>
<comment type="cofactor">
    <cofactor evidence="2">
        <name>Zn(2+)</name>
        <dbReference type="ChEBI" id="CHEBI:29105"/>
    </cofactor>
</comment>
<evidence type="ECO:0000256" key="13">
    <source>
        <dbReference type="ARBA" id="ARBA00023268"/>
    </source>
</evidence>
<keyword evidence="11" id="KW-0234">DNA repair</keyword>
<proteinExistence type="inferred from homology"/>
<dbReference type="SUPFAM" id="SSF81624">
    <property type="entry name" value="N-terminal domain of MutM-like DNA repair proteins"/>
    <property type="match status" value="1"/>
</dbReference>
<dbReference type="GO" id="GO:0003684">
    <property type="term" value="F:damaged DNA binding"/>
    <property type="evidence" value="ECO:0007669"/>
    <property type="project" value="InterPro"/>
</dbReference>
<evidence type="ECO:0000256" key="14">
    <source>
        <dbReference type="ARBA" id="ARBA00023295"/>
    </source>
</evidence>
<comment type="subunit">
    <text evidence="4">Monomer.</text>
</comment>
<dbReference type="FunFam" id="1.10.8.50:FF:000003">
    <property type="entry name" value="Formamidopyrimidine-DNA glycosylase"/>
    <property type="match status" value="1"/>
</dbReference>